<dbReference type="AlphaFoldDB" id="A0A401Z2G7"/>
<evidence type="ECO:0008006" key="4">
    <source>
        <dbReference type="Google" id="ProtNLM"/>
    </source>
</evidence>
<accession>A0A401Z2G7</accession>
<evidence type="ECO:0000313" key="2">
    <source>
        <dbReference type="EMBL" id="GCE01057.1"/>
    </source>
</evidence>
<comment type="caution">
    <text evidence="2">The sequence shown here is derived from an EMBL/GenBank/DDBJ whole genome shotgun (WGS) entry which is preliminary data.</text>
</comment>
<feature type="signal peptide" evidence="1">
    <location>
        <begin position="1"/>
        <end position="20"/>
    </location>
</feature>
<reference evidence="2 3" key="1">
    <citation type="submission" date="2018-12" db="EMBL/GenBank/DDBJ databases">
        <title>Draft genome sequence of Embleya hyalina NBRC 13850T.</title>
        <authorList>
            <person name="Komaki H."/>
            <person name="Hosoyama A."/>
            <person name="Kimura A."/>
            <person name="Ichikawa N."/>
            <person name="Tamura T."/>
        </authorList>
    </citation>
    <scope>NUCLEOTIDE SEQUENCE [LARGE SCALE GENOMIC DNA]</scope>
    <source>
        <strain evidence="2 3">NBRC 13850</strain>
    </source>
</reference>
<sequence length="96" mass="10217">MSALSTAVVLGITAAAPAQAAETSTRAARPCAVSFAHHGPLTDVYYRHCTSGSDWVKVKAIIKWGGDGPCYPVGPGQTRLIASFVQPERFDRIVRC</sequence>
<keyword evidence="1" id="KW-0732">Signal</keyword>
<evidence type="ECO:0000313" key="3">
    <source>
        <dbReference type="Proteomes" id="UP000286931"/>
    </source>
</evidence>
<dbReference type="Proteomes" id="UP000286931">
    <property type="component" value="Unassembled WGS sequence"/>
</dbReference>
<evidence type="ECO:0000256" key="1">
    <source>
        <dbReference type="SAM" id="SignalP"/>
    </source>
</evidence>
<keyword evidence="3" id="KW-1185">Reference proteome</keyword>
<feature type="chain" id="PRO_5019537524" description="Alpha-amylase" evidence="1">
    <location>
        <begin position="21"/>
        <end position="96"/>
    </location>
</feature>
<proteinExistence type="predicted"/>
<dbReference type="EMBL" id="BIFH01000044">
    <property type="protein sequence ID" value="GCE01057.1"/>
    <property type="molecule type" value="Genomic_DNA"/>
</dbReference>
<organism evidence="2 3">
    <name type="scientific">Embleya hyalina</name>
    <dbReference type="NCBI Taxonomy" id="516124"/>
    <lineage>
        <taxon>Bacteria</taxon>
        <taxon>Bacillati</taxon>
        <taxon>Actinomycetota</taxon>
        <taxon>Actinomycetes</taxon>
        <taxon>Kitasatosporales</taxon>
        <taxon>Streptomycetaceae</taxon>
        <taxon>Embleya</taxon>
    </lineage>
</organism>
<protein>
    <recommendedName>
        <fullName evidence="4">Alpha-amylase</fullName>
    </recommendedName>
</protein>
<name>A0A401Z2G7_9ACTN</name>
<gene>
    <name evidence="2" type="ORF">EHYA_08796</name>
</gene>